<evidence type="ECO:0000256" key="4">
    <source>
        <dbReference type="ARBA" id="ARBA00022989"/>
    </source>
</evidence>
<dbReference type="GO" id="GO:0005789">
    <property type="term" value="C:endoplasmic reticulum membrane"/>
    <property type="evidence" value="ECO:0007669"/>
    <property type="project" value="InterPro"/>
</dbReference>
<dbReference type="GO" id="GO:0033149">
    <property type="term" value="F:FFAT motif binding"/>
    <property type="evidence" value="ECO:0007669"/>
    <property type="project" value="TreeGrafter"/>
</dbReference>
<dbReference type="InterPro" id="IPR016763">
    <property type="entry name" value="VAP"/>
</dbReference>
<keyword evidence="3 8" id="KW-0812">Transmembrane</keyword>
<keyword evidence="4 8" id="KW-1133">Transmembrane helix</keyword>
<feature type="region of interest" description="Disordered" evidence="7">
    <location>
        <begin position="149"/>
        <end position="211"/>
    </location>
</feature>
<reference evidence="10" key="1">
    <citation type="submission" date="2019-01" db="EMBL/GenBank/DDBJ databases">
        <title>Colletotrichum abscissum LGMF1257.</title>
        <authorList>
            <person name="Baroncelli R."/>
        </authorList>
    </citation>
    <scope>NUCLEOTIDE SEQUENCE</scope>
    <source>
        <strain evidence="10">Ca142</strain>
    </source>
</reference>
<feature type="domain" description="MSP" evidence="9">
    <location>
        <begin position="2"/>
        <end position="139"/>
    </location>
</feature>
<proteinExistence type="inferred from homology"/>
<dbReference type="EMBL" id="SDAQ01000137">
    <property type="protein sequence ID" value="KAI3535158.1"/>
    <property type="molecule type" value="Genomic_DNA"/>
</dbReference>
<dbReference type="SUPFAM" id="SSF49354">
    <property type="entry name" value="PapD-like"/>
    <property type="match status" value="2"/>
</dbReference>
<evidence type="ECO:0000256" key="5">
    <source>
        <dbReference type="ARBA" id="ARBA00023136"/>
    </source>
</evidence>
<feature type="coiled-coil region" evidence="6">
    <location>
        <begin position="221"/>
        <end position="248"/>
    </location>
</feature>
<gene>
    <name evidence="10" type="ORF">CABS02_14249</name>
</gene>
<dbReference type="PROSITE" id="PS50202">
    <property type="entry name" value="MSP"/>
    <property type="match status" value="1"/>
</dbReference>
<name>A0A9P9X427_9PEZI</name>
<accession>A0A9P9X427</accession>
<dbReference type="InterPro" id="IPR000535">
    <property type="entry name" value="MSP_dom"/>
</dbReference>
<keyword evidence="11" id="KW-1185">Reference proteome</keyword>
<comment type="similarity">
    <text evidence="2">Belongs to the VAMP-associated protein (VAP) (TC 9.B.17) family.</text>
</comment>
<dbReference type="Proteomes" id="UP001056436">
    <property type="component" value="Unassembled WGS sequence"/>
</dbReference>
<feature type="transmembrane region" description="Helical" evidence="8">
    <location>
        <begin position="279"/>
        <end position="298"/>
    </location>
</feature>
<dbReference type="PANTHER" id="PTHR10809:SF6">
    <property type="entry name" value="AT11025P-RELATED"/>
    <property type="match status" value="1"/>
</dbReference>
<dbReference type="GO" id="GO:0090158">
    <property type="term" value="P:endoplasmic reticulum membrane organization"/>
    <property type="evidence" value="ECO:0007669"/>
    <property type="project" value="TreeGrafter"/>
</dbReference>
<dbReference type="InterPro" id="IPR013783">
    <property type="entry name" value="Ig-like_fold"/>
</dbReference>
<evidence type="ECO:0000313" key="11">
    <source>
        <dbReference type="Proteomes" id="UP001056436"/>
    </source>
</evidence>
<dbReference type="PANTHER" id="PTHR10809">
    <property type="entry name" value="VESICLE-ASSOCIATED MEMBRANE PROTEIN-ASSOCIATED PROTEIN"/>
    <property type="match status" value="1"/>
</dbReference>
<dbReference type="InterPro" id="IPR008962">
    <property type="entry name" value="PapD-like_sf"/>
</dbReference>
<protein>
    <submittedName>
        <fullName evidence="10">MSP domain-containing protein</fullName>
    </submittedName>
</protein>
<comment type="caution">
    <text evidence="10">The sequence shown here is derived from an EMBL/GenBank/DDBJ whole genome shotgun (WGS) entry which is preliminary data.</text>
</comment>
<sequence length="299" mass="32401">MSVEIEPTELSFKRPFTVEVARILRIKNPNQSPIAFKVCGHPIPRLSRHPLLTHYATRSKPPPRSSTAFAPTRVVLNLDKMSRLQAMKAEPALDTKCRDKFLVQSVSITADKEFASIANILDQTDKSSLIERKIRVNWLAAEDSVSLNGGSASAVASTPNRQSVVNGDYTPDVSNVYSSPQPDADSGSPAPAARPSTSDVKEDTVSEKAQSTVSAASHVVANTAQVTYEELKQKLSQAEAKIASLQDTSGLRQRVKTETEKLPTAQEAAAAVRQGAEGVSVQIVAILCLFSFLLAYFFF</sequence>
<evidence type="ECO:0000256" key="8">
    <source>
        <dbReference type="SAM" id="Phobius"/>
    </source>
</evidence>
<feature type="compositionally biased region" description="Low complexity" evidence="7">
    <location>
        <begin position="178"/>
        <end position="198"/>
    </location>
</feature>
<dbReference type="GO" id="GO:0005886">
    <property type="term" value="C:plasma membrane"/>
    <property type="evidence" value="ECO:0007669"/>
    <property type="project" value="TreeGrafter"/>
</dbReference>
<evidence type="ECO:0000259" key="9">
    <source>
        <dbReference type="PROSITE" id="PS50202"/>
    </source>
</evidence>
<evidence type="ECO:0000256" key="7">
    <source>
        <dbReference type="SAM" id="MobiDB-lite"/>
    </source>
</evidence>
<evidence type="ECO:0000313" key="10">
    <source>
        <dbReference type="EMBL" id="KAI3535158.1"/>
    </source>
</evidence>
<evidence type="ECO:0000256" key="2">
    <source>
        <dbReference type="ARBA" id="ARBA00008932"/>
    </source>
</evidence>
<evidence type="ECO:0000256" key="1">
    <source>
        <dbReference type="ARBA" id="ARBA00004211"/>
    </source>
</evidence>
<keyword evidence="6" id="KW-0175">Coiled coil</keyword>
<keyword evidence="5 8" id="KW-0472">Membrane</keyword>
<dbReference type="Gene3D" id="2.60.40.10">
    <property type="entry name" value="Immunoglobulins"/>
    <property type="match status" value="2"/>
</dbReference>
<evidence type="ECO:0000256" key="6">
    <source>
        <dbReference type="SAM" id="Coils"/>
    </source>
</evidence>
<feature type="compositionally biased region" description="Polar residues" evidence="7">
    <location>
        <begin position="149"/>
        <end position="165"/>
    </location>
</feature>
<evidence type="ECO:0000256" key="3">
    <source>
        <dbReference type="ARBA" id="ARBA00022692"/>
    </source>
</evidence>
<organism evidence="10 11">
    <name type="scientific">Colletotrichum abscissum</name>
    <dbReference type="NCBI Taxonomy" id="1671311"/>
    <lineage>
        <taxon>Eukaryota</taxon>
        <taxon>Fungi</taxon>
        <taxon>Dikarya</taxon>
        <taxon>Ascomycota</taxon>
        <taxon>Pezizomycotina</taxon>
        <taxon>Sordariomycetes</taxon>
        <taxon>Hypocreomycetidae</taxon>
        <taxon>Glomerellales</taxon>
        <taxon>Glomerellaceae</taxon>
        <taxon>Colletotrichum</taxon>
        <taxon>Colletotrichum acutatum species complex</taxon>
    </lineage>
</organism>
<comment type="subcellular location">
    <subcellularLocation>
        <location evidence="1">Membrane</location>
        <topology evidence="1">Single-pass type IV membrane protein</topology>
    </subcellularLocation>
</comment>
<dbReference type="GO" id="GO:0061817">
    <property type="term" value="P:endoplasmic reticulum-plasma membrane tethering"/>
    <property type="evidence" value="ECO:0007669"/>
    <property type="project" value="TreeGrafter"/>
</dbReference>
<dbReference type="AlphaFoldDB" id="A0A9P9X427"/>
<dbReference type="OrthoDB" id="264603at2759"/>